<dbReference type="PANTHER" id="PTHR43174">
    <property type="entry name" value="UDP-N-ACETYLGLUCOSAMINE 2-EPIMERASE"/>
    <property type="match status" value="1"/>
</dbReference>
<dbReference type="InterPro" id="IPR029767">
    <property type="entry name" value="WecB-like"/>
</dbReference>
<evidence type="ECO:0000313" key="2">
    <source>
        <dbReference type="EMBL" id="GAG99638.1"/>
    </source>
</evidence>
<reference evidence="2" key="1">
    <citation type="journal article" date="2014" name="Front. Microbiol.">
        <title>High frequency of phylogenetically diverse reductive dehalogenase-homologous genes in deep subseafloor sedimentary metagenomes.</title>
        <authorList>
            <person name="Kawai M."/>
            <person name="Futagami T."/>
            <person name="Toyoda A."/>
            <person name="Takaki Y."/>
            <person name="Nishi S."/>
            <person name="Hori S."/>
            <person name="Arai W."/>
            <person name="Tsubouchi T."/>
            <person name="Morono Y."/>
            <person name="Uchiyama I."/>
            <person name="Ito T."/>
            <person name="Fujiyama A."/>
            <person name="Inagaki F."/>
            <person name="Takami H."/>
        </authorList>
    </citation>
    <scope>NUCLEOTIDE SEQUENCE</scope>
    <source>
        <strain evidence="2">Expedition CK06-06</strain>
    </source>
</reference>
<feature type="non-terminal residue" evidence="2">
    <location>
        <position position="1"/>
    </location>
</feature>
<dbReference type="PANTHER" id="PTHR43174:SF1">
    <property type="entry name" value="UDP-N-ACETYLGLUCOSAMINE 2-EPIMERASE"/>
    <property type="match status" value="1"/>
</dbReference>
<dbReference type="EMBL" id="BART01022700">
    <property type="protein sequence ID" value="GAG99638.1"/>
    <property type="molecule type" value="Genomic_DNA"/>
</dbReference>
<protein>
    <recommendedName>
        <fullName evidence="1">UDP-N-acetylglucosamine 2-epimerase domain-containing protein</fullName>
    </recommendedName>
</protein>
<feature type="domain" description="UDP-N-acetylglucosamine 2-epimerase" evidence="1">
    <location>
        <begin position="2"/>
        <end position="287"/>
    </location>
</feature>
<dbReference type="AlphaFoldDB" id="X1CU71"/>
<dbReference type="Pfam" id="PF02350">
    <property type="entry name" value="Epimerase_2"/>
    <property type="match status" value="1"/>
</dbReference>
<proteinExistence type="predicted"/>
<accession>X1CU71</accession>
<dbReference type="SUPFAM" id="SSF53756">
    <property type="entry name" value="UDP-Glycosyltransferase/glycogen phosphorylase"/>
    <property type="match status" value="1"/>
</dbReference>
<name>X1CU71_9ZZZZ</name>
<organism evidence="2">
    <name type="scientific">marine sediment metagenome</name>
    <dbReference type="NCBI Taxonomy" id="412755"/>
    <lineage>
        <taxon>unclassified sequences</taxon>
        <taxon>metagenomes</taxon>
        <taxon>ecological metagenomes</taxon>
    </lineage>
</organism>
<dbReference type="Gene3D" id="3.40.50.2000">
    <property type="entry name" value="Glycogen Phosphorylase B"/>
    <property type="match status" value="2"/>
</dbReference>
<sequence length="288" mass="31878">RDVYLGVGSGTHAEQTGKVMIEFEKVLLKEKPDLVVVVGDVNSTLAAALAAVKLHISAAHVEAGLRSYDRTMPEEINRLLTDQISDYLFTPSRDADENLKREGVPQEKIFFVGNVMVDSLLFNKARADQSQIFAQLKLAEEGYALLTLHRPSNVDEKHSLTNIMSAITEISESIPVVFPAHPRTRKKLREFNLDPHATVIASPDVIGAWQPQSQSSILITPPLSYLDFLKLEMYAKFVMTDSGGIQEETTVLNVPCLTLRDTTERPITITQGTNVLVGNSPRKIIEEA</sequence>
<dbReference type="InterPro" id="IPR003331">
    <property type="entry name" value="UDP_GlcNAc_Epimerase_2_dom"/>
</dbReference>
<dbReference type="CDD" id="cd03786">
    <property type="entry name" value="GTB_UDP-GlcNAc_2-Epimerase"/>
    <property type="match status" value="1"/>
</dbReference>
<gene>
    <name evidence="2" type="ORF">S01H4_41493</name>
</gene>
<comment type="caution">
    <text evidence="2">The sequence shown here is derived from an EMBL/GenBank/DDBJ whole genome shotgun (WGS) entry which is preliminary data.</text>
</comment>
<evidence type="ECO:0000259" key="1">
    <source>
        <dbReference type="Pfam" id="PF02350"/>
    </source>
</evidence>
<feature type="non-terminal residue" evidence="2">
    <location>
        <position position="288"/>
    </location>
</feature>
<dbReference type="NCBIfam" id="TIGR00236">
    <property type="entry name" value="wecB"/>
    <property type="match status" value="1"/>
</dbReference>